<dbReference type="Proteomes" id="UP000030762">
    <property type="component" value="Unassembled WGS sequence"/>
</dbReference>
<proteinExistence type="predicted"/>
<dbReference type="GO" id="GO:0005770">
    <property type="term" value="C:late endosome"/>
    <property type="evidence" value="ECO:0007669"/>
    <property type="project" value="TreeGrafter"/>
</dbReference>
<dbReference type="OrthoDB" id="294052at2759"/>
<evidence type="ECO:0000313" key="3">
    <source>
        <dbReference type="EMBL" id="EQC42282.1"/>
    </source>
</evidence>
<dbReference type="InterPro" id="IPR019155">
    <property type="entry name" value="CLEC16A/TT9_N"/>
</dbReference>
<dbReference type="eggNOG" id="KOG2219">
    <property type="taxonomic scope" value="Eukaryota"/>
</dbReference>
<dbReference type="VEuPathDB" id="FungiDB:SDRG_00021"/>
<dbReference type="AlphaFoldDB" id="T0SH29"/>
<dbReference type="GO" id="GO:0006914">
    <property type="term" value="P:autophagy"/>
    <property type="evidence" value="ECO:0007669"/>
    <property type="project" value="UniProtKB-KW"/>
</dbReference>
<evidence type="ECO:0000313" key="4">
    <source>
        <dbReference type="Proteomes" id="UP000030762"/>
    </source>
</evidence>
<dbReference type="GO" id="GO:0005794">
    <property type="term" value="C:Golgi apparatus"/>
    <property type="evidence" value="ECO:0007669"/>
    <property type="project" value="TreeGrafter"/>
</dbReference>
<accession>T0SH29</accession>
<dbReference type="GO" id="GO:0016197">
    <property type="term" value="P:endosomal transport"/>
    <property type="evidence" value="ECO:0007669"/>
    <property type="project" value="TreeGrafter"/>
</dbReference>
<organism evidence="3 4">
    <name type="scientific">Saprolegnia diclina (strain VS20)</name>
    <dbReference type="NCBI Taxonomy" id="1156394"/>
    <lineage>
        <taxon>Eukaryota</taxon>
        <taxon>Sar</taxon>
        <taxon>Stramenopiles</taxon>
        <taxon>Oomycota</taxon>
        <taxon>Saprolegniomycetes</taxon>
        <taxon>Saprolegniales</taxon>
        <taxon>Saprolegniaceae</taxon>
        <taxon>Saprolegnia</taxon>
    </lineage>
</organism>
<dbReference type="GO" id="GO:0007034">
    <property type="term" value="P:vacuolar transport"/>
    <property type="evidence" value="ECO:0007669"/>
    <property type="project" value="TreeGrafter"/>
</dbReference>
<evidence type="ECO:0000256" key="1">
    <source>
        <dbReference type="ARBA" id="ARBA00023006"/>
    </source>
</evidence>
<protein>
    <recommendedName>
        <fullName evidence="2">FPL domain-containing protein</fullName>
    </recommendedName>
</protein>
<evidence type="ECO:0000259" key="2">
    <source>
        <dbReference type="Pfam" id="PF09758"/>
    </source>
</evidence>
<dbReference type="PANTHER" id="PTHR21481:SF0">
    <property type="entry name" value="PROTEIN CLEC16A"/>
    <property type="match status" value="1"/>
</dbReference>
<dbReference type="InParanoid" id="T0SH29"/>
<dbReference type="GO" id="GO:1901096">
    <property type="term" value="P:regulation of autophagosome maturation"/>
    <property type="evidence" value="ECO:0007669"/>
    <property type="project" value="TreeGrafter"/>
</dbReference>
<dbReference type="GeneID" id="19940748"/>
<dbReference type="EMBL" id="JH767132">
    <property type="protein sequence ID" value="EQC42282.1"/>
    <property type="molecule type" value="Genomic_DNA"/>
</dbReference>
<keyword evidence="4" id="KW-1185">Reference proteome</keyword>
<reference evidence="3 4" key="1">
    <citation type="submission" date="2012-04" db="EMBL/GenBank/DDBJ databases">
        <title>The Genome Sequence of Saprolegnia declina VS20.</title>
        <authorList>
            <consortium name="The Broad Institute Genome Sequencing Platform"/>
            <person name="Russ C."/>
            <person name="Nusbaum C."/>
            <person name="Tyler B."/>
            <person name="van West P."/>
            <person name="Dieguez-Uribeondo J."/>
            <person name="de Bruijn I."/>
            <person name="Tripathy S."/>
            <person name="Jiang R."/>
            <person name="Young S.K."/>
            <person name="Zeng Q."/>
            <person name="Gargeya S."/>
            <person name="Fitzgerald M."/>
            <person name="Haas B."/>
            <person name="Abouelleil A."/>
            <person name="Alvarado L."/>
            <person name="Arachchi H.M."/>
            <person name="Berlin A."/>
            <person name="Chapman S.B."/>
            <person name="Goldberg J."/>
            <person name="Griggs A."/>
            <person name="Gujja S."/>
            <person name="Hansen M."/>
            <person name="Howarth C."/>
            <person name="Imamovic A."/>
            <person name="Larimer J."/>
            <person name="McCowen C."/>
            <person name="Montmayeur A."/>
            <person name="Murphy C."/>
            <person name="Neiman D."/>
            <person name="Pearson M."/>
            <person name="Priest M."/>
            <person name="Roberts A."/>
            <person name="Saif S."/>
            <person name="Shea T."/>
            <person name="Sisk P."/>
            <person name="Sykes S."/>
            <person name="Wortman J."/>
            <person name="Nusbaum C."/>
            <person name="Birren B."/>
        </authorList>
    </citation>
    <scope>NUCLEOTIDE SEQUENCE [LARGE SCALE GENOMIC DNA]</scope>
    <source>
        <strain evidence="3 4">VS20</strain>
    </source>
</reference>
<keyword evidence="1" id="KW-0072">Autophagy</keyword>
<sequence>MFGWFKKATPVWAGYTFDGLVAVHAQLVRFRELPEATLVELLRVLSEFLIYSDQHSGEAFFFDFFCEKNMMALFVAIANSRSPSLRVQVQLLQTLSLLVQNISTATSLYYILSNNYVNKLLTCRQFRLDLEDVRDWYVTFLKAVSIRLTIDTVQFFFNAATRTFPLYVEALQFRHCAEIQVQIAVKTVILNVLRVPDDRMRRFLTQPSNLAYFLDLVKVNASLALALQADATRFDRFQYKEDKLVDQWYYLQDILQVPMPDLCFRLGECLFDAYLQHLLARSLLPNCAAKAAPRVSTLLALHLLTQFFHRSSHTPLLHATAVMLLHPELQGTTYMTAALGMGDKKVLGRTTSLDSNLGRIETASHLTPSLSSDSLRANAVALSPTASSRVSSPSPVLPPVVFEPHTADDCSADRCCLCTAFPVGDWPATDVRATAFDLTANVYRQALLALVTSSQPTLRLATITLLRTILRHPSIDRRAPCWAASFADRFMSLLDQYQADVPNDIATWEAATSSLTTARDKLSDECEVQWSTLVAAETSSLSVSRATLLVELLRTLDALHLLSQSVLPAMTALSTDQQEDTAVLRRHYKLREPLPLAERSFVPCVLADADVYCLLNADLFVVVRPDAADRTFGLVTHLHPLHAVAIEVDEAHLRVRSGGDSVHLAFPMAEMRDQMATHLLAMQQQQVARKTDAIQTLLTLRVAVS</sequence>
<feature type="domain" description="FPL" evidence="2">
    <location>
        <begin position="42"/>
        <end position="193"/>
    </location>
</feature>
<gene>
    <name evidence="3" type="ORF">SDRG_00021</name>
</gene>
<dbReference type="Pfam" id="PF09758">
    <property type="entry name" value="FPL"/>
    <property type="match status" value="1"/>
</dbReference>
<dbReference type="PANTHER" id="PTHR21481">
    <property type="entry name" value="PROTEIN CLEC16A"/>
    <property type="match status" value="1"/>
</dbReference>
<name>T0SH29_SAPDV</name>
<dbReference type="InterPro" id="IPR039272">
    <property type="entry name" value="CLEC16A/TT9"/>
</dbReference>
<dbReference type="STRING" id="1156394.T0SH29"/>
<dbReference type="RefSeq" id="XP_008603705.1">
    <property type="nucleotide sequence ID" value="XM_008605483.1"/>
</dbReference>